<protein>
    <recommendedName>
        <fullName evidence="6">NADH-quinone oxidoreductase subunit N</fullName>
        <ecNumber evidence="6">7.1.1.-</ecNumber>
    </recommendedName>
    <alternativeName>
        <fullName evidence="6">NADH dehydrogenase I subunit N</fullName>
    </alternativeName>
    <alternativeName>
        <fullName evidence="6">NDH-1 subunit N</fullName>
    </alternativeName>
</protein>
<feature type="transmembrane region" description="Helical" evidence="6">
    <location>
        <begin position="384"/>
        <end position="405"/>
    </location>
</feature>
<keyword evidence="6" id="KW-0813">Transport</keyword>
<dbReference type="GO" id="GO:0042773">
    <property type="term" value="P:ATP synthesis coupled electron transport"/>
    <property type="evidence" value="ECO:0007669"/>
    <property type="project" value="InterPro"/>
</dbReference>
<comment type="caution">
    <text evidence="9">The sequence shown here is derived from an EMBL/GenBank/DDBJ whole genome shotgun (WGS) entry which is preliminary data.</text>
</comment>
<keyword evidence="10" id="KW-1185">Reference proteome</keyword>
<keyword evidence="6" id="KW-1278">Translocase</keyword>
<reference evidence="9 10" key="1">
    <citation type="submission" date="2015-07" db="EMBL/GenBank/DDBJ databases">
        <title>Whole genome sequence of Herpetosiphon geysericola DSM 7119.</title>
        <authorList>
            <person name="Hemp J."/>
            <person name="Ward L.M."/>
            <person name="Pace L.A."/>
            <person name="Fischer W.W."/>
        </authorList>
    </citation>
    <scope>NUCLEOTIDE SEQUENCE [LARGE SCALE GENOMIC DNA]</scope>
    <source>
        <strain evidence="9 10">DSM 7119</strain>
    </source>
</reference>
<dbReference type="OrthoDB" id="9807568at2"/>
<dbReference type="STRING" id="70996.SE18_21985"/>
<dbReference type="GO" id="GO:0050136">
    <property type="term" value="F:NADH dehydrogenase (quinone) (non-electrogenic) activity"/>
    <property type="evidence" value="ECO:0007669"/>
    <property type="project" value="UniProtKB-UniRule"/>
</dbReference>
<feature type="transmembrane region" description="Helical" evidence="6">
    <location>
        <begin position="326"/>
        <end position="346"/>
    </location>
</feature>
<dbReference type="PATRIC" id="fig|70996.4.peg.2214"/>
<evidence type="ECO:0000256" key="2">
    <source>
        <dbReference type="ARBA" id="ARBA00022475"/>
    </source>
</evidence>
<keyword evidence="6" id="KW-0520">NAD</keyword>
<evidence type="ECO:0000259" key="8">
    <source>
        <dbReference type="Pfam" id="PF00361"/>
    </source>
</evidence>
<dbReference type="GO" id="GO:0012505">
    <property type="term" value="C:endomembrane system"/>
    <property type="evidence" value="ECO:0007669"/>
    <property type="project" value="UniProtKB-SubCell"/>
</dbReference>
<feature type="transmembrane region" description="Helical" evidence="6">
    <location>
        <begin position="461"/>
        <end position="481"/>
    </location>
</feature>
<keyword evidence="4 6" id="KW-1133">Transmembrane helix</keyword>
<dbReference type="AlphaFoldDB" id="A0A0N8GPM8"/>
<feature type="transmembrane region" description="Helical" evidence="6">
    <location>
        <begin position="358"/>
        <end position="378"/>
    </location>
</feature>
<feature type="transmembrane region" description="Helical" evidence="6">
    <location>
        <begin position="249"/>
        <end position="273"/>
    </location>
</feature>
<proteinExistence type="inferred from homology"/>
<feature type="domain" description="NADH:quinone oxidoreductase/Mrp antiporter transmembrane" evidence="8">
    <location>
        <begin position="157"/>
        <end position="476"/>
    </location>
</feature>
<keyword evidence="6" id="KW-0874">Quinone</keyword>
<keyword evidence="6" id="KW-0830">Ubiquinone</keyword>
<organism evidence="9 10">
    <name type="scientific">Herpetosiphon geysericola</name>
    <dbReference type="NCBI Taxonomy" id="70996"/>
    <lineage>
        <taxon>Bacteria</taxon>
        <taxon>Bacillati</taxon>
        <taxon>Chloroflexota</taxon>
        <taxon>Chloroflexia</taxon>
        <taxon>Herpetosiphonales</taxon>
        <taxon>Herpetosiphonaceae</taxon>
        <taxon>Herpetosiphon</taxon>
    </lineage>
</organism>
<keyword evidence="3 6" id="KW-0812">Transmembrane</keyword>
<evidence type="ECO:0000256" key="5">
    <source>
        <dbReference type="ARBA" id="ARBA00023136"/>
    </source>
</evidence>
<feature type="transmembrane region" description="Helical" evidence="6">
    <location>
        <begin position="502"/>
        <end position="525"/>
    </location>
</feature>
<evidence type="ECO:0000313" key="10">
    <source>
        <dbReference type="Proteomes" id="UP000050277"/>
    </source>
</evidence>
<comment type="catalytic activity">
    <reaction evidence="6">
        <text>a quinone + NADH + 5 H(+)(in) = a quinol + NAD(+) + 4 H(+)(out)</text>
        <dbReference type="Rhea" id="RHEA:57888"/>
        <dbReference type="ChEBI" id="CHEBI:15378"/>
        <dbReference type="ChEBI" id="CHEBI:24646"/>
        <dbReference type="ChEBI" id="CHEBI:57540"/>
        <dbReference type="ChEBI" id="CHEBI:57945"/>
        <dbReference type="ChEBI" id="CHEBI:132124"/>
    </reaction>
</comment>
<sequence>MNFQIADFTRLIPEFLILAIAALVLLGDVLTRWSKGKEALAERTGEAIAMTLMGLGLAFVMVLIQGGFFNWVQIGDWKFYNFSIFQNLRTSGLDGSILGGAFVVDPLTHIGRLIFIGAAFVTVVLTGKAKPSNNPAEFYALILFATLGMIFMTAGGELIMIYLGVELTSIPLYVLAGYFRRDPVSSEAGAKYYIFGALSSAILLFGMSLLLGLTLMNGQTMNATPTSLSSVKTAVELAFANPEGPSQGVAILGLLFILAGMAYKVAIVPFHAWSPDVYQGAPTSMTAFISTASKTAGFFLIYRVLVTGFDAPSIMGTAAIGAPTSFGGWTSLVAILASVTMLVGNLAALPQTNAKRMLAYSSIAQAGFLMLGLVGTQRDSSVSLLMYLIAYTVTNLVAFGILALVEDNVGGTDFSNLNGLGRRSPGLTLLLTVAILSLAGIPPLSGFFVKFYVFIAAWQEGAKWLVIFAVSNTVISLYYYLRFLKAMYFAPAETEEPIKVGFGPGIVMTALTLLIFGLGIVPTWLYGVLEQATIRIGAR</sequence>
<dbReference type="EC" id="7.1.1.-" evidence="6"/>
<dbReference type="GO" id="GO:0048038">
    <property type="term" value="F:quinone binding"/>
    <property type="evidence" value="ECO:0007669"/>
    <property type="project" value="UniProtKB-KW"/>
</dbReference>
<evidence type="ECO:0000256" key="7">
    <source>
        <dbReference type="RuleBase" id="RU000320"/>
    </source>
</evidence>
<keyword evidence="2 6" id="KW-1003">Cell membrane</keyword>
<dbReference type="NCBIfam" id="TIGR01770">
    <property type="entry name" value="NDH_I_N"/>
    <property type="match status" value="1"/>
</dbReference>
<dbReference type="EMBL" id="LGKP01000035">
    <property type="protein sequence ID" value="KPL81338.1"/>
    <property type="molecule type" value="Genomic_DNA"/>
</dbReference>
<evidence type="ECO:0000256" key="6">
    <source>
        <dbReference type="HAMAP-Rule" id="MF_00445"/>
    </source>
</evidence>
<evidence type="ECO:0000256" key="1">
    <source>
        <dbReference type="ARBA" id="ARBA00004127"/>
    </source>
</evidence>
<feature type="transmembrane region" description="Helical" evidence="6">
    <location>
        <begin position="52"/>
        <end position="72"/>
    </location>
</feature>
<comment type="subunit">
    <text evidence="6">NDH-1 is composed of 14 different subunits. Subunits NuoA, H, J, K, L, M, N constitute the membrane sector of the complex.</text>
</comment>
<feature type="transmembrane region" description="Helical" evidence="6">
    <location>
        <begin position="285"/>
        <end position="306"/>
    </location>
</feature>
<gene>
    <name evidence="6" type="primary">nuoN</name>
    <name evidence="9" type="ORF">SE18_21985</name>
</gene>
<evidence type="ECO:0000313" key="9">
    <source>
        <dbReference type="EMBL" id="KPL81338.1"/>
    </source>
</evidence>
<keyword evidence="5 6" id="KW-0472">Membrane</keyword>
<dbReference type="Proteomes" id="UP000050277">
    <property type="component" value="Unassembled WGS sequence"/>
</dbReference>
<comment type="similarity">
    <text evidence="6">Belongs to the complex I subunit 2 family.</text>
</comment>
<feature type="transmembrane region" description="Helical" evidence="6">
    <location>
        <begin position="192"/>
        <end position="216"/>
    </location>
</feature>
<name>A0A0N8GPM8_9CHLR</name>
<feature type="transmembrane region" description="Helical" evidence="6">
    <location>
        <begin position="426"/>
        <end position="455"/>
    </location>
</feature>
<feature type="transmembrane region" description="Helical" evidence="6">
    <location>
        <begin position="138"/>
        <end position="155"/>
    </location>
</feature>
<dbReference type="HAMAP" id="MF_00445">
    <property type="entry name" value="NDH1_NuoN_1"/>
    <property type="match status" value="1"/>
</dbReference>
<comment type="function">
    <text evidence="6">NDH-1 shuttles electrons from NADH, via FMN and iron-sulfur (Fe-S) centers, to quinones in the respiratory chain. The immediate electron acceptor for the enzyme in this species is believed to be ubiquinone. Couples the redox reaction to proton translocation (for every two electrons transferred, four hydrogen ions are translocated across the cytoplasmic membrane), and thus conserves the redox energy in a proton gradient.</text>
</comment>
<dbReference type="InterPro" id="IPR010096">
    <property type="entry name" value="NADH-Q_OxRdtase_suN/2"/>
</dbReference>
<dbReference type="GO" id="GO:0005886">
    <property type="term" value="C:plasma membrane"/>
    <property type="evidence" value="ECO:0007669"/>
    <property type="project" value="UniProtKB-SubCell"/>
</dbReference>
<dbReference type="RefSeq" id="WP_054536611.1">
    <property type="nucleotide sequence ID" value="NZ_LGKP01000035.1"/>
</dbReference>
<feature type="transmembrane region" description="Helical" evidence="6">
    <location>
        <begin position="12"/>
        <end position="31"/>
    </location>
</feature>
<accession>A0A0N8GPM8</accession>
<dbReference type="Pfam" id="PF00361">
    <property type="entry name" value="Proton_antipo_M"/>
    <property type="match status" value="1"/>
</dbReference>
<feature type="transmembrane region" description="Helical" evidence="6">
    <location>
        <begin position="109"/>
        <end position="126"/>
    </location>
</feature>
<dbReference type="PANTHER" id="PTHR22773">
    <property type="entry name" value="NADH DEHYDROGENASE"/>
    <property type="match status" value="1"/>
</dbReference>
<dbReference type="InterPro" id="IPR001750">
    <property type="entry name" value="ND/Mrp_TM"/>
</dbReference>
<comment type="subcellular location">
    <subcellularLocation>
        <location evidence="6">Cell membrane</location>
        <topology evidence="6">Multi-pass membrane protein</topology>
    </subcellularLocation>
    <subcellularLocation>
        <location evidence="1">Endomembrane system</location>
        <topology evidence="1">Multi-pass membrane protein</topology>
    </subcellularLocation>
    <subcellularLocation>
        <location evidence="7">Membrane</location>
        <topology evidence="7">Multi-pass membrane protein</topology>
    </subcellularLocation>
</comment>
<evidence type="ECO:0000256" key="3">
    <source>
        <dbReference type="ARBA" id="ARBA00022692"/>
    </source>
</evidence>
<evidence type="ECO:0000256" key="4">
    <source>
        <dbReference type="ARBA" id="ARBA00022989"/>
    </source>
</evidence>
<dbReference type="GO" id="GO:0008137">
    <property type="term" value="F:NADH dehydrogenase (ubiquinone) activity"/>
    <property type="evidence" value="ECO:0007669"/>
    <property type="project" value="InterPro"/>
</dbReference>